<evidence type="ECO:0000259" key="10">
    <source>
        <dbReference type="Pfam" id="PF02397"/>
    </source>
</evidence>
<proteinExistence type="inferred from homology"/>
<name>A0A2P8FBT0_9RHOB</name>
<feature type="transmembrane region" description="Helical" evidence="9">
    <location>
        <begin position="72"/>
        <end position="95"/>
    </location>
</feature>
<dbReference type="GO" id="GO:0005886">
    <property type="term" value="C:plasma membrane"/>
    <property type="evidence" value="ECO:0007669"/>
    <property type="project" value="UniProtKB-SubCell"/>
</dbReference>
<keyword evidence="6 9" id="KW-1133">Transmembrane helix</keyword>
<dbReference type="EMBL" id="PYGJ01000007">
    <property type="protein sequence ID" value="PSL19170.1"/>
    <property type="molecule type" value="Genomic_DNA"/>
</dbReference>
<keyword evidence="8" id="KW-0270">Exopolysaccharide synthesis</keyword>
<keyword evidence="5 9" id="KW-0812">Transmembrane</keyword>
<evidence type="ECO:0000313" key="11">
    <source>
        <dbReference type="EMBL" id="PSL19170.1"/>
    </source>
</evidence>
<evidence type="ECO:0000256" key="9">
    <source>
        <dbReference type="SAM" id="Phobius"/>
    </source>
</evidence>
<evidence type="ECO:0000256" key="6">
    <source>
        <dbReference type="ARBA" id="ARBA00022989"/>
    </source>
</evidence>
<evidence type="ECO:0000256" key="4">
    <source>
        <dbReference type="ARBA" id="ARBA00022679"/>
    </source>
</evidence>
<evidence type="ECO:0000313" key="12">
    <source>
        <dbReference type="Proteomes" id="UP000240418"/>
    </source>
</evidence>
<sequence length="260" mass="29598">MNSQKNGLCKKCRRLQVGLWPPIVATTLLLLFEHLGMTPMAIYSLKDFEEAYAIMPPREGFYRSYVKRVFDIGFVVAIALPVAFVVAVLALIIAADGKSPFYLQKRVGRNGKTFNMIKLRSMVPNAEKELRAHLRANPDLRREWDEKQKLSNDPRITRIGRFIRKSSLDELPQFWNVLRGDMSVVGPRPMMVDQTQLYPGTAYYALRPGITGFWQISERNECSFAERALHDTHYHRALSFGTDLTVVMRTVFVVAAGTGV</sequence>
<dbReference type="InterPro" id="IPR003362">
    <property type="entry name" value="Bact_transf"/>
</dbReference>
<dbReference type="GO" id="GO:0000271">
    <property type="term" value="P:polysaccharide biosynthetic process"/>
    <property type="evidence" value="ECO:0007669"/>
    <property type="project" value="UniProtKB-KW"/>
</dbReference>
<evidence type="ECO:0000256" key="7">
    <source>
        <dbReference type="ARBA" id="ARBA00023136"/>
    </source>
</evidence>
<evidence type="ECO:0000256" key="2">
    <source>
        <dbReference type="ARBA" id="ARBA00006464"/>
    </source>
</evidence>
<reference evidence="11 12" key="1">
    <citation type="submission" date="2018-03" db="EMBL/GenBank/DDBJ databases">
        <title>Genomic Encyclopedia of Archaeal and Bacterial Type Strains, Phase II (KMG-II): from individual species to whole genera.</title>
        <authorList>
            <person name="Goeker M."/>
        </authorList>
    </citation>
    <scope>NUCLEOTIDE SEQUENCE [LARGE SCALE GENOMIC DNA]</scope>
    <source>
        <strain evidence="11 12">DSM 100673</strain>
    </source>
</reference>
<comment type="subcellular location">
    <subcellularLocation>
        <location evidence="1">Cell membrane</location>
    </subcellularLocation>
</comment>
<dbReference type="PANTHER" id="PTHR30576:SF4">
    <property type="entry name" value="UNDECAPRENYL-PHOSPHATE GALACTOSE PHOSPHOTRANSFERASE"/>
    <property type="match status" value="1"/>
</dbReference>
<evidence type="ECO:0000256" key="3">
    <source>
        <dbReference type="ARBA" id="ARBA00022475"/>
    </source>
</evidence>
<comment type="caution">
    <text evidence="11">The sequence shown here is derived from an EMBL/GenBank/DDBJ whole genome shotgun (WGS) entry which is preliminary data.</text>
</comment>
<keyword evidence="7 9" id="KW-0472">Membrane</keyword>
<comment type="similarity">
    <text evidence="2">Belongs to the bacterial sugar transferase family.</text>
</comment>
<gene>
    <name evidence="11" type="ORF">CLV88_107113</name>
</gene>
<keyword evidence="3" id="KW-1003">Cell membrane</keyword>
<keyword evidence="12" id="KW-1185">Reference proteome</keyword>
<feature type="domain" description="Bacterial sugar transferase" evidence="10">
    <location>
        <begin position="67"/>
        <end position="254"/>
    </location>
</feature>
<dbReference type="AlphaFoldDB" id="A0A2P8FBT0"/>
<organism evidence="11 12">
    <name type="scientific">Shimia abyssi</name>
    <dbReference type="NCBI Taxonomy" id="1662395"/>
    <lineage>
        <taxon>Bacteria</taxon>
        <taxon>Pseudomonadati</taxon>
        <taxon>Pseudomonadota</taxon>
        <taxon>Alphaproteobacteria</taxon>
        <taxon>Rhodobacterales</taxon>
        <taxon>Roseobacteraceae</taxon>
    </lineage>
</organism>
<evidence type="ECO:0000256" key="1">
    <source>
        <dbReference type="ARBA" id="ARBA00004236"/>
    </source>
</evidence>
<dbReference type="Proteomes" id="UP000240418">
    <property type="component" value="Unassembled WGS sequence"/>
</dbReference>
<evidence type="ECO:0000256" key="5">
    <source>
        <dbReference type="ARBA" id="ARBA00022692"/>
    </source>
</evidence>
<dbReference type="PANTHER" id="PTHR30576">
    <property type="entry name" value="COLANIC BIOSYNTHESIS UDP-GLUCOSE LIPID CARRIER TRANSFERASE"/>
    <property type="match status" value="1"/>
</dbReference>
<dbReference type="Pfam" id="PF02397">
    <property type="entry name" value="Bac_transf"/>
    <property type="match status" value="1"/>
</dbReference>
<protein>
    <submittedName>
        <fullName evidence="11">Lipopolysaccharide/colanic/teichoic acid biosynthesis glycosyltransferase</fullName>
    </submittedName>
</protein>
<dbReference type="GO" id="GO:0016780">
    <property type="term" value="F:phosphotransferase activity, for other substituted phosphate groups"/>
    <property type="evidence" value="ECO:0007669"/>
    <property type="project" value="TreeGrafter"/>
</dbReference>
<evidence type="ECO:0000256" key="8">
    <source>
        <dbReference type="ARBA" id="ARBA00023169"/>
    </source>
</evidence>
<accession>A0A2P8FBT0</accession>
<keyword evidence="4 11" id="KW-0808">Transferase</keyword>